<dbReference type="RefSeq" id="WP_043904688.1">
    <property type="nucleotide sequence ID" value="NZ_CM002692.1"/>
</dbReference>
<proteinExistence type="predicted"/>
<gene>
    <name evidence="1" type="ORF">H839_08164</name>
</gene>
<keyword evidence="2" id="KW-1185">Reference proteome</keyword>
<name>A0ABC9VGG2_9BACL</name>
<evidence type="ECO:0000313" key="1">
    <source>
        <dbReference type="EMBL" id="EZP77592.1"/>
    </source>
</evidence>
<dbReference type="Proteomes" id="UP000023566">
    <property type="component" value="Chromosome"/>
</dbReference>
<evidence type="ECO:0000313" key="2">
    <source>
        <dbReference type="Proteomes" id="UP000023566"/>
    </source>
</evidence>
<reference evidence="1 2" key="1">
    <citation type="journal article" date="2014" name="Appl. Microbiol. Biotechnol.">
        <title>Transformable facultative thermophile Geobacillus stearothermophilus NUB3621 as a host strain for metabolic engineering.</title>
        <authorList>
            <person name="Blanchard K."/>
            <person name="Robic S."/>
            <person name="Matsumura I."/>
        </authorList>
    </citation>
    <scope>NUCLEOTIDE SEQUENCE [LARGE SCALE GENOMIC DNA]</scope>
    <source>
        <strain evidence="1 2">NUB3621</strain>
    </source>
</reference>
<sequence>MLDSVQREKQIEESAIYGIHKRYLKKERNNTYIALEELDFTWSMEEVFEFEKMWNEGKSLMDIAEHFGRTHEEVAVLIMDRALKGKIKKRRNGIWGETC</sequence>
<dbReference type="AlphaFoldDB" id="A0ABC9VGG2"/>
<accession>A0ABC9VGG2</accession>
<evidence type="ECO:0008006" key="3">
    <source>
        <dbReference type="Google" id="ProtNLM"/>
    </source>
</evidence>
<protein>
    <recommendedName>
        <fullName evidence="3">Helix-turn-helix domain containing protein</fullName>
    </recommendedName>
</protein>
<dbReference type="EMBL" id="AOTZ01000004">
    <property type="protein sequence ID" value="EZP77592.1"/>
    <property type="molecule type" value="Genomic_DNA"/>
</dbReference>
<organism evidence="1 2">
    <name type="scientific">Parageobacillus genomosp. 1</name>
    <dbReference type="NCBI Taxonomy" id="1295642"/>
    <lineage>
        <taxon>Bacteria</taxon>
        <taxon>Bacillati</taxon>
        <taxon>Bacillota</taxon>
        <taxon>Bacilli</taxon>
        <taxon>Bacillales</taxon>
        <taxon>Anoxybacillaceae</taxon>
        <taxon>Parageobacillus</taxon>
    </lineage>
</organism>
<comment type="caution">
    <text evidence="1">The sequence shown here is derived from an EMBL/GenBank/DDBJ whole genome shotgun (WGS) entry which is preliminary data.</text>
</comment>